<reference evidence="2 3" key="1">
    <citation type="submission" date="2023-01" db="EMBL/GenBank/DDBJ databases">
        <title>Analysis of 21 Apiospora genomes using comparative genomics revels a genus with tremendous synthesis potential of carbohydrate active enzymes and secondary metabolites.</title>
        <authorList>
            <person name="Sorensen T."/>
        </authorList>
    </citation>
    <scope>NUCLEOTIDE SEQUENCE [LARGE SCALE GENOMIC DNA]</scope>
    <source>
        <strain evidence="2 3">CBS 20057</strain>
    </source>
</reference>
<dbReference type="EMBL" id="JAQQWI010000016">
    <property type="protein sequence ID" value="KAK8008705.1"/>
    <property type="molecule type" value="Genomic_DNA"/>
</dbReference>
<keyword evidence="3" id="KW-1185">Reference proteome</keyword>
<dbReference type="PANTHER" id="PTHR24148:SF73">
    <property type="entry name" value="HET DOMAIN PROTEIN (AFU_ORTHOLOGUE AFUA_8G01020)"/>
    <property type="match status" value="1"/>
</dbReference>
<feature type="domain" description="Heterokaryon incompatibility" evidence="1">
    <location>
        <begin position="70"/>
        <end position="257"/>
    </location>
</feature>
<evidence type="ECO:0000313" key="2">
    <source>
        <dbReference type="EMBL" id="KAK8008705.1"/>
    </source>
</evidence>
<comment type="caution">
    <text evidence="2">The sequence shown here is derived from an EMBL/GenBank/DDBJ whole genome shotgun (WGS) entry which is preliminary data.</text>
</comment>
<evidence type="ECO:0000313" key="3">
    <source>
        <dbReference type="Proteomes" id="UP001396898"/>
    </source>
</evidence>
<evidence type="ECO:0000259" key="1">
    <source>
        <dbReference type="Pfam" id="PF06985"/>
    </source>
</evidence>
<sequence>MVLNSDQPSRPAIDPDDDPEWKVQNDYTFYRPLDYSSKQIRLISIAPGSLDDPLHCTLRRHITPINEQDFEALSYCWGDLQDTVTITLRHDHTDLPRAASEGQGGDEQTFNITKSLNLALKHLRYPDRERVIWIDALCINQGSIRERNYAIPFMVDVYRCASCVVVFLGEENKKKNFTRIWQLMGMLKSAIEKALPGSGMSGPLTPQHNVQGLVDCLTFGTKDGKQEGENLFRVHLSLAAEDFFEYQWFQRVWVVQEVMNAKKAIVYCGDQKRDWIDILVFFCTAVKNSRSYAGALTGSLDLRDRLPPFLWTKLLAAQRGQQKDEETPSPPHLPLLDILARSRAFAATDPRDKIFALLSFGEETYNIEALPPRLKPDYAKSSSDVWKDVTRQWIIDHRSLDILGVRHEEVDKNNQIAQKTLFVSAQNQPPLSNGQSRYIIEKPPPDHPSWSLWHAEHPVSAKTALFRLDQTLPVCQVPIDVEILDQPVDSAVLSLRGLYIDSVKSVQWPFKRWNFSESDIRQFNYHTQPPTSLNDGVPVAWASLLGAVQGIGEGNPEQVKIKFPAELQVPPYPSGKSLLQAFIEALICRRFKVRFKFDGTDESLTDLVCSLSDLKLEEIDTLGDSEAATATPAKCVEEGSDVEAMSHFAAHWACSQCDPNMKWIPEPAAGVLRKLAKHGNSRKFTEMCEFAEGRCFFQTAKGAFGLCPQETQTDDIVVSLSGGRTPYVLRQSQSEDGMTQKQHWTLIGECYVHDLDIAKMTSEVWKKRPEVIQAFAIS</sequence>
<dbReference type="InterPro" id="IPR052895">
    <property type="entry name" value="HetReg/Transcr_Mod"/>
</dbReference>
<dbReference type="InterPro" id="IPR010730">
    <property type="entry name" value="HET"/>
</dbReference>
<dbReference type="Pfam" id="PF06985">
    <property type="entry name" value="HET"/>
    <property type="match status" value="1"/>
</dbReference>
<name>A0ABR1RDZ7_9PEZI</name>
<dbReference type="Proteomes" id="UP001396898">
    <property type="component" value="Unassembled WGS sequence"/>
</dbReference>
<proteinExistence type="predicted"/>
<dbReference type="PANTHER" id="PTHR24148">
    <property type="entry name" value="ANKYRIN REPEAT DOMAIN-CONTAINING PROTEIN 39 HOMOLOG-RELATED"/>
    <property type="match status" value="1"/>
</dbReference>
<organism evidence="2 3">
    <name type="scientific">Apiospora marii</name>
    <dbReference type="NCBI Taxonomy" id="335849"/>
    <lineage>
        <taxon>Eukaryota</taxon>
        <taxon>Fungi</taxon>
        <taxon>Dikarya</taxon>
        <taxon>Ascomycota</taxon>
        <taxon>Pezizomycotina</taxon>
        <taxon>Sordariomycetes</taxon>
        <taxon>Xylariomycetidae</taxon>
        <taxon>Amphisphaeriales</taxon>
        <taxon>Apiosporaceae</taxon>
        <taxon>Apiospora</taxon>
    </lineage>
</organism>
<accession>A0ABR1RDZ7</accession>
<dbReference type="Pfam" id="PF26639">
    <property type="entry name" value="Het-6_barrel"/>
    <property type="match status" value="1"/>
</dbReference>
<gene>
    <name evidence="2" type="ORF">PG991_011256</name>
</gene>
<protein>
    <recommendedName>
        <fullName evidence="1">Heterokaryon incompatibility domain-containing protein</fullName>
    </recommendedName>
</protein>